<keyword evidence="2" id="KW-1133">Transmembrane helix</keyword>
<dbReference type="RefSeq" id="WP_131615999.1">
    <property type="nucleotide sequence ID" value="NZ_CP036532.1"/>
</dbReference>
<accession>A0A4P6V0Z0</accession>
<organism evidence="3 4">
    <name type="scientific">Roseitalea porphyridii</name>
    <dbReference type="NCBI Taxonomy" id="1852022"/>
    <lineage>
        <taxon>Bacteria</taxon>
        <taxon>Pseudomonadati</taxon>
        <taxon>Pseudomonadota</taxon>
        <taxon>Alphaproteobacteria</taxon>
        <taxon>Hyphomicrobiales</taxon>
        <taxon>Ahrensiaceae</taxon>
        <taxon>Roseitalea</taxon>
    </lineage>
</organism>
<keyword evidence="2" id="KW-0472">Membrane</keyword>
<feature type="region of interest" description="Disordered" evidence="1">
    <location>
        <begin position="181"/>
        <end position="226"/>
    </location>
</feature>
<dbReference type="Proteomes" id="UP000293719">
    <property type="component" value="Chromosome"/>
</dbReference>
<dbReference type="EMBL" id="CP036532">
    <property type="protein sequence ID" value="QBK30299.1"/>
    <property type="molecule type" value="Genomic_DNA"/>
</dbReference>
<proteinExistence type="predicted"/>
<dbReference type="AlphaFoldDB" id="A0A4P6V0Z0"/>
<feature type="transmembrane region" description="Helical" evidence="2">
    <location>
        <begin position="158"/>
        <end position="175"/>
    </location>
</feature>
<keyword evidence="4" id="KW-1185">Reference proteome</keyword>
<evidence type="ECO:0000256" key="1">
    <source>
        <dbReference type="SAM" id="MobiDB-lite"/>
    </source>
</evidence>
<feature type="transmembrane region" description="Helical" evidence="2">
    <location>
        <begin position="7"/>
        <end position="28"/>
    </location>
</feature>
<sequence length="226" mass="24427">MLRRIGTAFILFGVIGLWAYPVWFGTYYNVELGTYRVYDADGGFRSLPTVPLSPAAVPLEIDLSGRAEEAGGAGQPPNLTLVINGPERTAFAEVIDLERAEGRGEGALAAEIVVRGSLEDGPHRFVFGPGDRDGTQIAFMDMTLTAAVSAPDGRVAPVSWGLLALGVAMVVLPLFRRRRRTRSADGGKPAKGRRKTSNIGRGVPLERDARKADKPRRRWGRGDDRG</sequence>
<evidence type="ECO:0000313" key="3">
    <source>
        <dbReference type="EMBL" id="QBK30299.1"/>
    </source>
</evidence>
<evidence type="ECO:0000313" key="4">
    <source>
        <dbReference type="Proteomes" id="UP000293719"/>
    </source>
</evidence>
<dbReference type="KEGG" id="rpod:E0E05_06595"/>
<keyword evidence="2" id="KW-0812">Transmembrane</keyword>
<evidence type="ECO:0000256" key="2">
    <source>
        <dbReference type="SAM" id="Phobius"/>
    </source>
</evidence>
<reference evidence="3 4" key="1">
    <citation type="journal article" date="2017" name="Int. J. Syst. Evol. Microbiol.">
        <title>Roseitalea porphyridii gen. nov., sp. nov., isolated from a red alga, and reclassification of Hoeflea suaedae Chung et al. 2013 as Pseudohoeflea suaedae gen. nov., comb. nov.</title>
        <authorList>
            <person name="Hyeon J.W."/>
            <person name="Jeong S.E."/>
            <person name="Baek K."/>
            <person name="Jeon C.O."/>
        </authorList>
    </citation>
    <scope>NUCLEOTIDE SEQUENCE [LARGE SCALE GENOMIC DNA]</scope>
    <source>
        <strain evidence="3 4">MA7-20</strain>
    </source>
</reference>
<gene>
    <name evidence="3" type="ORF">E0E05_06595</name>
</gene>
<protein>
    <submittedName>
        <fullName evidence="3">Uncharacterized protein</fullName>
    </submittedName>
</protein>
<dbReference type="GeneID" id="90766959"/>
<dbReference type="OrthoDB" id="8099241at2"/>
<name>A0A4P6V0Z0_9HYPH</name>